<dbReference type="EMBL" id="GBXM01102590">
    <property type="protein sequence ID" value="JAH05987.1"/>
    <property type="molecule type" value="Transcribed_RNA"/>
</dbReference>
<reference evidence="1" key="1">
    <citation type="submission" date="2014-11" db="EMBL/GenBank/DDBJ databases">
        <authorList>
            <person name="Amaro Gonzalez C."/>
        </authorList>
    </citation>
    <scope>NUCLEOTIDE SEQUENCE</scope>
</reference>
<sequence length="19" mass="2051">MVQTVGIMSLSEMPNCPDV</sequence>
<protein>
    <submittedName>
        <fullName evidence="1">Uncharacterized protein</fullName>
    </submittedName>
</protein>
<accession>A0A0E9PNW7</accession>
<dbReference type="AlphaFoldDB" id="A0A0E9PNW7"/>
<reference evidence="1" key="2">
    <citation type="journal article" date="2015" name="Fish Shellfish Immunol.">
        <title>Early steps in the European eel (Anguilla anguilla)-Vibrio vulnificus interaction in the gills: Role of the RtxA13 toxin.</title>
        <authorList>
            <person name="Callol A."/>
            <person name="Pajuelo D."/>
            <person name="Ebbesson L."/>
            <person name="Teles M."/>
            <person name="MacKenzie S."/>
            <person name="Amaro C."/>
        </authorList>
    </citation>
    <scope>NUCLEOTIDE SEQUENCE</scope>
</reference>
<evidence type="ECO:0000313" key="1">
    <source>
        <dbReference type="EMBL" id="JAH05987.1"/>
    </source>
</evidence>
<name>A0A0E9PNW7_ANGAN</name>
<proteinExistence type="predicted"/>
<organism evidence="1">
    <name type="scientific">Anguilla anguilla</name>
    <name type="common">European freshwater eel</name>
    <name type="synonym">Muraena anguilla</name>
    <dbReference type="NCBI Taxonomy" id="7936"/>
    <lineage>
        <taxon>Eukaryota</taxon>
        <taxon>Metazoa</taxon>
        <taxon>Chordata</taxon>
        <taxon>Craniata</taxon>
        <taxon>Vertebrata</taxon>
        <taxon>Euteleostomi</taxon>
        <taxon>Actinopterygii</taxon>
        <taxon>Neopterygii</taxon>
        <taxon>Teleostei</taxon>
        <taxon>Anguilliformes</taxon>
        <taxon>Anguillidae</taxon>
        <taxon>Anguilla</taxon>
    </lineage>
</organism>